<dbReference type="Proteomes" id="UP000294847">
    <property type="component" value="Chromosome 5"/>
</dbReference>
<reference evidence="4 5" key="1">
    <citation type="journal article" date="2019" name="Mol. Biol. Evol.">
        <title>Blast fungal genomes show frequent chromosomal changes, gene gains and losses, and effector gene turnover.</title>
        <authorList>
            <person name="Gomez Luciano L.B."/>
            <person name="Jason Tsai I."/>
            <person name="Chuma I."/>
            <person name="Tosa Y."/>
            <person name="Chen Y.H."/>
            <person name="Li J.Y."/>
            <person name="Li M.Y."/>
            <person name="Jade Lu M.Y."/>
            <person name="Nakayashiki H."/>
            <person name="Li W.H."/>
        </authorList>
    </citation>
    <scope>NUCLEOTIDE SEQUENCE [LARGE SCALE GENOMIC DNA]</scope>
    <source>
        <strain evidence="4">MZ5-1-6</strain>
    </source>
</reference>
<organism evidence="4 5">
    <name type="scientific">Pyricularia oryzae</name>
    <name type="common">Rice blast fungus</name>
    <name type="synonym">Magnaporthe oryzae</name>
    <dbReference type="NCBI Taxonomy" id="318829"/>
    <lineage>
        <taxon>Eukaryota</taxon>
        <taxon>Fungi</taxon>
        <taxon>Dikarya</taxon>
        <taxon>Ascomycota</taxon>
        <taxon>Pezizomycotina</taxon>
        <taxon>Sordariomycetes</taxon>
        <taxon>Sordariomycetidae</taxon>
        <taxon>Magnaporthales</taxon>
        <taxon>Pyriculariaceae</taxon>
        <taxon>Pyricularia</taxon>
    </lineage>
</organism>
<protein>
    <recommendedName>
        <fullName evidence="1">methionyl-tRNA formyltransferase</fullName>
        <ecNumber evidence="1">2.1.2.9</ecNumber>
    </recommendedName>
</protein>
<dbReference type="Gene3D" id="3.40.50.12230">
    <property type="match status" value="1"/>
</dbReference>
<dbReference type="InterPro" id="IPR002376">
    <property type="entry name" value="Formyl_transf_N"/>
</dbReference>
<dbReference type="AlphaFoldDB" id="A0A4P7NK83"/>
<feature type="region of interest" description="Disordered" evidence="2">
    <location>
        <begin position="300"/>
        <end position="323"/>
    </location>
</feature>
<dbReference type="GO" id="GO:0004479">
    <property type="term" value="F:methionyl-tRNA formyltransferase activity"/>
    <property type="evidence" value="ECO:0007669"/>
    <property type="project" value="UniProtKB-EC"/>
</dbReference>
<name>A0A4P7NK83_PYROR</name>
<dbReference type="InterPro" id="IPR036477">
    <property type="entry name" value="Formyl_transf_N_sf"/>
</dbReference>
<dbReference type="EMBL" id="CP034208">
    <property type="protein sequence ID" value="QBZ62452.1"/>
    <property type="molecule type" value="Genomic_DNA"/>
</dbReference>
<gene>
    <name evidence="4" type="ORF">PoMZ_11333</name>
</gene>
<feature type="domain" description="Formyl transferase N-terminal" evidence="3">
    <location>
        <begin position="41"/>
        <end position="226"/>
    </location>
</feature>
<dbReference type="GO" id="GO:0005739">
    <property type="term" value="C:mitochondrion"/>
    <property type="evidence" value="ECO:0007669"/>
    <property type="project" value="TreeGrafter"/>
</dbReference>
<evidence type="ECO:0000313" key="4">
    <source>
        <dbReference type="EMBL" id="QBZ62452.1"/>
    </source>
</evidence>
<proteinExistence type="predicted"/>
<dbReference type="PANTHER" id="PTHR11138:SF5">
    <property type="entry name" value="METHIONYL-TRNA FORMYLTRANSFERASE, MITOCHONDRIAL"/>
    <property type="match status" value="1"/>
</dbReference>
<evidence type="ECO:0000313" key="5">
    <source>
        <dbReference type="Proteomes" id="UP000294847"/>
    </source>
</evidence>
<sequence length="481" mass="52246">MPLIRPGGGALGWAAAAAARRHGHLGRFQRFYSARVSDPLRILFCGSDAFSRESLRALDKVRRSEPQLVKSIDVVTRPPKRTGRGLKVIRHAPIETLATDLQLPVHPLDSFRGWELPLVDGEAINLIIAVSFGLFIPSRILKAVKYGGLNLHPSFLPDLRGSAPIQWAIMLDRQHTGVTLQTLDDKAFDRGLILSRTPRPGIPITPDATTADLTAQLAAPSAAMLIAGLRAGLHLPPLSPLSDNAHASQPGFHARKLTKQDAELRWDELLTGSWSCEDVGRRYRALGPLWGRTASLVAPSAASNGLPQQQQQQKKKRNVPTEPQRVILEKISPLPQGHFSAADEARICEAVKRVASGEPPAPSAPSASYANDEKQSPASQLPPLSLLEIEWEMEAADADNTPRRYKTYWIPETPDKSNGRAVCVLVAVQQNDASGPVVEYTPCRLGVESMKMEGQPSRPASELVRYLGARGPLPLAAAPTD</sequence>
<dbReference type="PANTHER" id="PTHR11138">
    <property type="entry name" value="METHIONYL-TRNA FORMYLTRANSFERASE"/>
    <property type="match status" value="1"/>
</dbReference>
<dbReference type="CDD" id="cd08646">
    <property type="entry name" value="FMT_core_Met-tRNA-FMT_N"/>
    <property type="match status" value="1"/>
</dbReference>
<accession>A0A4P7NK83</accession>
<dbReference type="EC" id="2.1.2.9" evidence="1"/>
<evidence type="ECO:0000256" key="1">
    <source>
        <dbReference type="ARBA" id="ARBA00012261"/>
    </source>
</evidence>
<evidence type="ECO:0000259" key="3">
    <source>
        <dbReference type="Pfam" id="PF00551"/>
    </source>
</evidence>
<dbReference type="SUPFAM" id="SSF53328">
    <property type="entry name" value="Formyltransferase"/>
    <property type="match status" value="1"/>
</dbReference>
<evidence type="ECO:0000256" key="2">
    <source>
        <dbReference type="SAM" id="MobiDB-lite"/>
    </source>
</evidence>
<dbReference type="InterPro" id="IPR041711">
    <property type="entry name" value="Met-tRNA-FMT_N"/>
</dbReference>
<feature type="region of interest" description="Disordered" evidence="2">
    <location>
        <begin position="355"/>
        <end position="379"/>
    </location>
</feature>
<dbReference type="Pfam" id="PF00551">
    <property type="entry name" value="Formyl_trans_N"/>
    <property type="match status" value="1"/>
</dbReference>